<evidence type="ECO:0000313" key="2">
    <source>
        <dbReference type="Proteomes" id="UP000294943"/>
    </source>
</evidence>
<protein>
    <submittedName>
        <fullName evidence="1">Head-to-tail connector complex protein</fullName>
    </submittedName>
</protein>
<reference evidence="1 2" key="1">
    <citation type="submission" date="2019-02" db="EMBL/GenBank/DDBJ databases">
        <authorList>
            <person name="Snodgrass R."/>
            <person name="Smith E."/>
            <person name="Crawford I."/>
            <person name="Engstrom J."/>
            <person name="Gendron A."/>
            <person name="Guevara E."/>
            <person name="Kramer K."/>
            <person name="Steinberg Z."/>
            <person name="Walls L."/>
            <person name="Wright R."/>
            <person name="Smith-Flores H.F."/>
            <person name="Ettinger A.-S.H."/>
            <person name="Haydock J."/>
            <person name="Anders K.R."/>
            <person name="Garlena R.A."/>
            <person name="Russell D.A."/>
            <person name="Pope W.H."/>
            <person name="Jacobs-Sera D."/>
            <person name="Hendrix R.W."/>
            <person name="Hatfull G.F."/>
        </authorList>
    </citation>
    <scope>NUCLEOTIDE SEQUENCE [LARGE SCALE GENOMIC DNA]</scope>
</reference>
<dbReference type="RefSeq" id="YP_010051745.1">
    <property type="nucleotide sequence ID" value="NC_054447.1"/>
</dbReference>
<dbReference type="GeneID" id="63926238"/>
<name>A0A482JC11_9CAUD</name>
<gene>
    <name evidence="1" type="primary">10</name>
    <name evidence="1" type="ORF">SEA_PINNIE_10</name>
</gene>
<accession>A0A482JC11</accession>
<dbReference type="Proteomes" id="UP000294943">
    <property type="component" value="Segment"/>
</dbReference>
<keyword evidence="2" id="KW-1185">Reference proteome</keyword>
<organism evidence="1 2">
    <name type="scientific">Mycobacterium phage Pinnie</name>
    <dbReference type="NCBI Taxonomy" id="2517965"/>
    <lineage>
        <taxon>Viruses</taxon>
        <taxon>Duplodnaviria</taxon>
        <taxon>Heunggongvirae</taxon>
        <taxon>Uroviricota</taxon>
        <taxon>Caudoviricetes</taxon>
        <taxon>Gclasvirinae</taxon>
        <taxon>Pinnievirus</taxon>
        <taxon>Pinnievirus pinnie</taxon>
    </lineage>
</organism>
<dbReference type="KEGG" id="vg:63926238"/>
<dbReference type="EMBL" id="MK494105">
    <property type="protein sequence ID" value="QBP30224.1"/>
    <property type="molecule type" value="Genomic_DNA"/>
</dbReference>
<proteinExistence type="predicted"/>
<sequence>MMTEPAPAEPLLKPEDFDEFASTTSTAKRQQMIDDALGLALFYAPCLAAPDFKHRAAAKAIVRGAVLRWLEAGSGAVVTQSTMSYGQTIDTRQPRRGMFYRSEIDDLRKLCVSDEDTGGAFNIDTLPAGGTIHSPVCDLQPWIGGDHCTCGANLTGAAGYPLWETHPDDGYA</sequence>
<evidence type="ECO:0000313" key="1">
    <source>
        <dbReference type="EMBL" id="QBP30224.1"/>
    </source>
</evidence>